<dbReference type="GO" id="GO:0030288">
    <property type="term" value="C:outer membrane-bounded periplasmic space"/>
    <property type="evidence" value="ECO:0007669"/>
    <property type="project" value="TreeGrafter"/>
</dbReference>
<dbReference type="NCBIfam" id="TIGR02669">
    <property type="entry name" value="SpoIID_LytB"/>
    <property type="match status" value="1"/>
</dbReference>
<protein>
    <submittedName>
        <fullName evidence="2">SpoIID/LytB domain-containing protein</fullName>
    </submittedName>
</protein>
<evidence type="ECO:0000313" key="2">
    <source>
        <dbReference type="EMBL" id="RRG21159.1"/>
    </source>
</evidence>
<feature type="domain" description="Sporulation stage II protein D amidase enhancer LytB N-terminal" evidence="1">
    <location>
        <begin position="101"/>
        <end position="218"/>
    </location>
</feature>
<dbReference type="InterPro" id="IPR013693">
    <property type="entry name" value="SpoIID/LytB_N"/>
</dbReference>
<dbReference type="PANTHER" id="PTHR30032:SF4">
    <property type="entry name" value="AMIDASE ENHANCER"/>
    <property type="match status" value="1"/>
</dbReference>
<proteinExistence type="predicted"/>
<dbReference type="OrthoDB" id="9794671at2"/>
<dbReference type="Proteomes" id="UP000285794">
    <property type="component" value="Unassembled WGS sequence"/>
</dbReference>
<comment type="caution">
    <text evidence="2">The sequence shown here is derived from an EMBL/GenBank/DDBJ whole genome shotgun (WGS) entry which is preliminary data.</text>
</comment>
<gene>
    <name evidence="2" type="ORF">DWB61_10475</name>
</gene>
<reference evidence="2 3" key="1">
    <citation type="submission" date="2018-07" db="EMBL/GenBank/DDBJ databases">
        <title>Draft genome sequence of Ancylomarina sp. M1P.</title>
        <authorList>
            <person name="Yadav S."/>
            <person name="Villanueva L."/>
            <person name="Damste J.S.S."/>
        </authorList>
    </citation>
    <scope>NUCLEOTIDE SEQUENCE [LARGE SCALE GENOMIC DNA]</scope>
    <source>
        <strain evidence="2 3">M1P</strain>
    </source>
</reference>
<dbReference type="GO" id="GO:0030435">
    <property type="term" value="P:sporulation resulting in formation of a cellular spore"/>
    <property type="evidence" value="ECO:0007669"/>
    <property type="project" value="InterPro"/>
</dbReference>
<dbReference type="RefSeq" id="WP_125030851.1">
    <property type="nucleotide sequence ID" value="NZ_JAPXVP010000008.1"/>
</dbReference>
<dbReference type="AlphaFoldDB" id="A0A425Y091"/>
<keyword evidence="3" id="KW-1185">Reference proteome</keyword>
<name>A0A425Y091_9BACT</name>
<sequence>MQEPKIRIGIMYDKEITFKLNGIYSLHKNGKNYTDTQVIKYLNGKIEFDGLIIEPEELIFSPENYESNSFDLFDVTIGIKFHWERKENQSFKGSLHFLSEDDKLTAINVLKLEDYLASVISSEMKATSNIELLKAHAVISRSWLMAQVLKGEAILASDQAYQSITENSEELIKWYDREDHHNFDVCADDHCQRYQGITRQSNKTVLKAIEATKGILLTSDGKICDARFSKCCGGVSETFENVWEPKAHKYLQAITDGEESDLKLDLRNETNAESWIKNSPDVFCNSSDKAVLSQVLNDYDMETPDFFRWEARYTQDELSELVNRKTGKDFGRILNLIPIERGLSGRIIKLRIIGEKLSFVIGKELEIRKTLSESHLYSSNFILERENKSTDFILKGAGWGHGVGLCQIGAAVMGAKGYFHKEILLHYFKGAQLEKKY</sequence>
<dbReference type="PANTHER" id="PTHR30032">
    <property type="entry name" value="N-ACETYLMURAMOYL-L-ALANINE AMIDASE-RELATED"/>
    <property type="match status" value="1"/>
</dbReference>
<dbReference type="InterPro" id="IPR051922">
    <property type="entry name" value="Bact_Sporulation_Assoc"/>
</dbReference>
<evidence type="ECO:0000259" key="1">
    <source>
        <dbReference type="Pfam" id="PF08486"/>
    </source>
</evidence>
<organism evidence="2 3">
    <name type="scientific">Ancylomarina euxinus</name>
    <dbReference type="NCBI Taxonomy" id="2283627"/>
    <lineage>
        <taxon>Bacteria</taxon>
        <taxon>Pseudomonadati</taxon>
        <taxon>Bacteroidota</taxon>
        <taxon>Bacteroidia</taxon>
        <taxon>Marinilabiliales</taxon>
        <taxon>Marinifilaceae</taxon>
        <taxon>Ancylomarina</taxon>
    </lineage>
</organism>
<dbReference type="EMBL" id="QQWG01000009">
    <property type="protein sequence ID" value="RRG21159.1"/>
    <property type="molecule type" value="Genomic_DNA"/>
</dbReference>
<evidence type="ECO:0000313" key="3">
    <source>
        <dbReference type="Proteomes" id="UP000285794"/>
    </source>
</evidence>
<dbReference type="Pfam" id="PF08486">
    <property type="entry name" value="SpoIID"/>
    <property type="match status" value="1"/>
</dbReference>
<dbReference type="InterPro" id="IPR013486">
    <property type="entry name" value="SpoIID/LytB"/>
</dbReference>
<accession>A0A425Y091</accession>